<gene>
    <name evidence="3" type="ORF">GLAREA_10867</name>
</gene>
<feature type="transmembrane region" description="Helical" evidence="2">
    <location>
        <begin position="75"/>
        <end position="101"/>
    </location>
</feature>
<keyword evidence="2" id="KW-1133">Transmembrane helix</keyword>
<evidence type="ECO:0000256" key="2">
    <source>
        <dbReference type="SAM" id="Phobius"/>
    </source>
</evidence>
<dbReference type="RefSeq" id="XP_008078158.1">
    <property type="nucleotide sequence ID" value="XM_008079967.1"/>
</dbReference>
<dbReference type="EMBL" id="KE145355">
    <property type="protein sequence ID" value="EPE35171.1"/>
    <property type="molecule type" value="Genomic_DNA"/>
</dbReference>
<feature type="transmembrane region" description="Helical" evidence="2">
    <location>
        <begin position="40"/>
        <end position="63"/>
    </location>
</feature>
<accession>S3DT81</accession>
<feature type="transmembrane region" description="Helical" evidence="2">
    <location>
        <begin position="178"/>
        <end position="200"/>
    </location>
</feature>
<keyword evidence="2" id="KW-0472">Membrane</keyword>
<dbReference type="eggNOG" id="ENOG502SP07">
    <property type="taxonomic scope" value="Eukaryota"/>
</dbReference>
<dbReference type="Proteomes" id="UP000016922">
    <property type="component" value="Unassembled WGS sequence"/>
</dbReference>
<evidence type="ECO:0000313" key="3">
    <source>
        <dbReference type="EMBL" id="EPE35171.1"/>
    </source>
</evidence>
<dbReference type="AlphaFoldDB" id="S3DT81"/>
<evidence type="ECO:0000313" key="4">
    <source>
        <dbReference type="Proteomes" id="UP000016922"/>
    </source>
</evidence>
<dbReference type="OMA" id="NCCGFAN"/>
<evidence type="ECO:0000256" key="1">
    <source>
        <dbReference type="SAM" id="MobiDB-lite"/>
    </source>
</evidence>
<dbReference type="KEGG" id="glz:GLAREA_10867"/>
<evidence type="ECO:0008006" key="5">
    <source>
        <dbReference type="Google" id="ProtNLM"/>
    </source>
</evidence>
<feature type="compositionally biased region" description="Acidic residues" evidence="1">
    <location>
        <begin position="278"/>
        <end position="287"/>
    </location>
</feature>
<dbReference type="GeneID" id="19469912"/>
<feature type="transmembrane region" description="Helical" evidence="2">
    <location>
        <begin position="7"/>
        <end position="28"/>
    </location>
</feature>
<protein>
    <recommendedName>
        <fullName evidence="5">Tetraspanin Tsp3</fullName>
    </recommendedName>
</protein>
<dbReference type="HOGENOM" id="CLU_055673_1_1_1"/>
<proteinExistence type="predicted"/>
<keyword evidence="2" id="KW-0812">Transmembrane</keyword>
<feature type="region of interest" description="Disordered" evidence="1">
    <location>
        <begin position="236"/>
        <end position="287"/>
    </location>
</feature>
<reference evidence="3 4" key="1">
    <citation type="journal article" date="2013" name="BMC Genomics">
        <title>Genomics-driven discovery of the pneumocandin biosynthetic gene cluster in the fungus Glarea lozoyensis.</title>
        <authorList>
            <person name="Chen L."/>
            <person name="Yue Q."/>
            <person name="Zhang X."/>
            <person name="Xiang M."/>
            <person name="Wang C."/>
            <person name="Li S."/>
            <person name="Che Y."/>
            <person name="Ortiz-Lopez F.J."/>
            <person name="Bills G.F."/>
            <person name="Liu X."/>
            <person name="An Z."/>
        </authorList>
    </citation>
    <scope>NUCLEOTIDE SEQUENCE [LARGE SCALE GENOMIC DNA]</scope>
    <source>
        <strain evidence="4">ATCC 20868 / MF5171</strain>
    </source>
</reference>
<dbReference type="OrthoDB" id="71600at2759"/>
<sequence length="287" mass="31779">MTGLARFFLIGGPLVLVLLTAVAGYAYSQIRYLGLPIPDALALFTVVLPIITGISMQGIYGLIQRASKTEPFQLTLPLVAVLGFQLFYETVVGTLALTYIVPPTSLLCGLDDMWARLYVANNGRAVKRIQDTFDCCGLRTIKDRAYPFGHQAASQCANLFERTGSCLGPLRKSEQTQAGLLLMVAILVFVVKVMSVVFLLTNPTMSHARTSRAFKRITNRSDDDEEDSRATMRRLIEESASTEPYRDNPEESADVNRTESVAPRVQPSALLEGHNEWRDEEGQERNS</sequence>
<name>S3DT81_GLAL2</name>
<keyword evidence="4" id="KW-1185">Reference proteome</keyword>
<organism evidence="3 4">
    <name type="scientific">Glarea lozoyensis (strain ATCC 20868 / MF5171)</name>
    <dbReference type="NCBI Taxonomy" id="1116229"/>
    <lineage>
        <taxon>Eukaryota</taxon>
        <taxon>Fungi</taxon>
        <taxon>Dikarya</taxon>
        <taxon>Ascomycota</taxon>
        <taxon>Pezizomycotina</taxon>
        <taxon>Leotiomycetes</taxon>
        <taxon>Helotiales</taxon>
        <taxon>Helotiaceae</taxon>
        <taxon>Glarea</taxon>
    </lineage>
</organism>
<feature type="compositionally biased region" description="Basic and acidic residues" evidence="1">
    <location>
        <begin position="244"/>
        <end position="257"/>
    </location>
</feature>